<dbReference type="EMBL" id="JAPIUX010000002">
    <property type="protein sequence ID" value="MCX2560665.1"/>
    <property type="molecule type" value="Genomic_DNA"/>
</dbReference>
<accession>A0ABT3Q5V5</accession>
<organism evidence="1 2">
    <name type="scientific">Acetobacter farinalis</name>
    <dbReference type="NCBI Taxonomy" id="1260984"/>
    <lineage>
        <taxon>Bacteria</taxon>
        <taxon>Pseudomonadati</taxon>
        <taxon>Pseudomonadota</taxon>
        <taxon>Alphaproteobacteria</taxon>
        <taxon>Acetobacterales</taxon>
        <taxon>Acetobacteraceae</taxon>
        <taxon>Acetobacter</taxon>
    </lineage>
</organism>
<dbReference type="RefSeq" id="WP_242007182.1">
    <property type="nucleotide sequence ID" value="NZ_JAPIUX010000002.1"/>
</dbReference>
<evidence type="ECO:0000313" key="1">
    <source>
        <dbReference type="EMBL" id="MCX2560665.1"/>
    </source>
</evidence>
<evidence type="ECO:0000313" key="2">
    <source>
        <dbReference type="Proteomes" id="UP001526446"/>
    </source>
</evidence>
<comment type="caution">
    <text evidence="1">The sequence shown here is derived from an EMBL/GenBank/DDBJ whole genome shotgun (WGS) entry which is preliminary data.</text>
</comment>
<sequence length="50" mass="5779">MKNHASLSLLMLCPMLRNTPGRSARTGHALRPHEKMVEKKGRLRDDLFYT</sequence>
<gene>
    <name evidence="1" type="ORF">OQ252_04510</name>
</gene>
<proteinExistence type="predicted"/>
<dbReference type="Proteomes" id="UP001526446">
    <property type="component" value="Unassembled WGS sequence"/>
</dbReference>
<protein>
    <recommendedName>
        <fullName evidence="3">Transposase</fullName>
    </recommendedName>
</protein>
<reference evidence="1 2" key="1">
    <citation type="submission" date="2022-11" db="EMBL/GenBank/DDBJ databases">
        <title>Genome sequencing of Acetobacter type strain.</title>
        <authorList>
            <person name="Heo J."/>
            <person name="Lee D."/>
            <person name="Han B.-H."/>
            <person name="Hong S.-B."/>
            <person name="Kwon S.-W."/>
        </authorList>
    </citation>
    <scope>NUCLEOTIDE SEQUENCE [LARGE SCALE GENOMIC DNA]</scope>
    <source>
        <strain evidence="1 2">KACC 21251</strain>
    </source>
</reference>
<keyword evidence="2" id="KW-1185">Reference proteome</keyword>
<evidence type="ECO:0008006" key="3">
    <source>
        <dbReference type="Google" id="ProtNLM"/>
    </source>
</evidence>
<name>A0ABT3Q5V5_9PROT</name>